<protein>
    <submittedName>
        <fullName evidence="2">Uncharacterized protein</fullName>
    </submittedName>
</protein>
<proteinExistence type="predicted"/>
<dbReference type="Proteomes" id="UP000316304">
    <property type="component" value="Unassembled WGS sequence"/>
</dbReference>
<gene>
    <name evidence="2" type="ORF">Pla52o_58120</name>
</gene>
<evidence type="ECO:0000313" key="3">
    <source>
        <dbReference type="Proteomes" id="UP000316304"/>
    </source>
</evidence>
<feature type="transmembrane region" description="Helical" evidence="1">
    <location>
        <begin position="67"/>
        <end position="87"/>
    </location>
</feature>
<accession>A0A5C6BCT9</accession>
<comment type="caution">
    <text evidence="2">The sequence shown here is derived from an EMBL/GenBank/DDBJ whole genome shotgun (WGS) entry which is preliminary data.</text>
</comment>
<dbReference type="RefSeq" id="WP_146597655.1">
    <property type="nucleotide sequence ID" value="NZ_SJPT01000025.1"/>
</dbReference>
<keyword evidence="1" id="KW-0472">Membrane</keyword>
<organism evidence="2 3">
    <name type="scientific">Novipirellula galeiformis</name>
    <dbReference type="NCBI Taxonomy" id="2528004"/>
    <lineage>
        <taxon>Bacteria</taxon>
        <taxon>Pseudomonadati</taxon>
        <taxon>Planctomycetota</taxon>
        <taxon>Planctomycetia</taxon>
        <taxon>Pirellulales</taxon>
        <taxon>Pirellulaceae</taxon>
        <taxon>Novipirellula</taxon>
    </lineage>
</organism>
<keyword evidence="1" id="KW-0812">Transmembrane</keyword>
<evidence type="ECO:0000256" key="1">
    <source>
        <dbReference type="SAM" id="Phobius"/>
    </source>
</evidence>
<reference evidence="2 3" key="1">
    <citation type="submission" date="2019-02" db="EMBL/GenBank/DDBJ databases">
        <title>Deep-cultivation of Planctomycetes and their phenomic and genomic characterization uncovers novel biology.</title>
        <authorList>
            <person name="Wiegand S."/>
            <person name="Jogler M."/>
            <person name="Boedeker C."/>
            <person name="Pinto D."/>
            <person name="Vollmers J."/>
            <person name="Rivas-Marin E."/>
            <person name="Kohn T."/>
            <person name="Peeters S.H."/>
            <person name="Heuer A."/>
            <person name="Rast P."/>
            <person name="Oberbeckmann S."/>
            <person name="Bunk B."/>
            <person name="Jeske O."/>
            <person name="Meyerdierks A."/>
            <person name="Storesund J.E."/>
            <person name="Kallscheuer N."/>
            <person name="Luecker S."/>
            <person name="Lage O.M."/>
            <person name="Pohl T."/>
            <person name="Merkel B.J."/>
            <person name="Hornburger P."/>
            <person name="Mueller R.-W."/>
            <person name="Bruemmer F."/>
            <person name="Labrenz M."/>
            <person name="Spormann A.M."/>
            <person name="Op Den Camp H."/>
            <person name="Overmann J."/>
            <person name="Amann R."/>
            <person name="Jetten M.S.M."/>
            <person name="Mascher T."/>
            <person name="Medema M.H."/>
            <person name="Devos D.P."/>
            <person name="Kaster A.-K."/>
            <person name="Ovreas L."/>
            <person name="Rohde M."/>
            <person name="Galperin M.Y."/>
            <person name="Jogler C."/>
        </authorList>
    </citation>
    <scope>NUCLEOTIDE SEQUENCE [LARGE SCALE GENOMIC DNA]</scope>
    <source>
        <strain evidence="2 3">Pla52o</strain>
    </source>
</reference>
<keyword evidence="3" id="KW-1185">Reference proteome</keyword>
<dbReference type="EMBL" id="SJPT01000025">
    <property type="protein sequence ID" value="TWU09913.1"/>
    <property type="molecule type" value="Genomic_DNA"/>
</dbReference>
<dbReference type="AlphaFoldDB" id="A0A5C6BCT9"/>
<sequence>MIWVALTFTLLFVVAFVFKAKVVWDASHDIYSGGGVPTLDFPIFFPPLIAFGVSSTLRLAGLNPFPFFGIVIWLGLTVSAAMMIWYFDHLGAPERLRQLNAIRSRNPEGGEP</sequence>
<dbReference type="OrthoDB" id="1163947at2"/>
<name>A0A5C6BCT9_9BACT</name>
<keyword evidence="1" id="KW-1133">Transmembrane helix</keyword>
<evidence type="ECO:0000313" key="2">
    <source>
        <dbReference type="EMBL" id="TWU09913.1"/>
    </source>
</evidence>